<protein>
    <submittedName>
        <fullName evidence="2">Uncharacterized protein</fullName>
    </submittedName>
</protein>
<dbReference type="Proteomes" id="UP001590950">
    <property type="component" value="Unassembled WGS sequence"/>
</dbReference>
<feature type="compositionally biased region" description="Polar residues" evidence="1">
    <location>
        <begin position="30"/>
        <end position="40"/>
    </location>
</feature>
<feature type="compositionally biased region" description="Basic and acidic residues" evidence="1">
    <location>
        <begin position="264"/>
        <end position="280"/>
    </location>
</feature>
<feature type="compositionally biased region" description="Polar residues" evidence="1">
    <location>
        <begin position="394"/>
        <end position="406"/>
    </location>
</feature>
<feature type="region of interest" description="Disordered" evidence="1">
    <location>
        <begin position="1"/>
        <end position="54"/>
    </location>
</feature>
<evidence type="ECO:0000313" key="2">
    <source>
        <dbReference type="EMBL" id="KAL2044203.1"/>
    </source>
</evidence>
<evidence type="ECO:0000313" key="3">
    <source>
        <dbReference type="Proteomes" id="UP001590950"/>
    </source>
</evidence>
<feature type="compositionally biased region" description="Basic and acidic residues" evidence="1">
    <location>
        <begin position="434"/>
        <end position="469"/>
    </location>
</feature>
<organism evidence="2 3">
    <name type="scientific">Stereocaulon virgatum</name>
    <dbReference type="NCBI Taxonomy" id="373712"/>
    <lineage>
        <taxon>Eukaryota</taxon>
        <taxon>Fungi</taxon>
        <taxon>Dikarya</taxon>
        <taxon>Ascomycota</taxon>
        <taxon>Pezizomycotina</taxon>
        <taxon>Lecanoromycetes</taxon>
        <taxon>OSLEUM clade</taxon>
        <taxon>Lecanoromycetidae</taxon>
        <taxon>Lecanorales</taxon>
        <taxon>Lecanorineae</taxon>
        <taxon>Stereocaulaceae</taxon>
        <taxon>Stereocaulon</taxon>
    </lineage>
</organism>
<feature type="compositionally biased region" description="Basic and acidic residues" evidence="1">
    <location>
        <begin position="242"/>
        <end position="256"/>
    </location>
</feature>
<reference evidence="2 3" key="1">
    <citation type="submission" date="2024-09" db="EMBL/GenBank/DDBJ databases">
        <title>Rethinking Asexuality: The Enigmatic Case of Functional Sexual Genes in Lepraria (Stereocaulaceae).</title>
        <authorList>
            <person name="Doellman M."/>
            <person name="Sun Y."/>
            <person name="Barcenas-Pena A."/>
            <person name="Lumbsch H.T."/>
            <person name="Grewe F."/>
        </authorList>
    </citation>
    <scope>NUCLEOTIDE SEQUENCE [LARGE SCALE GENOMIC DNA]</scope>
    <source>
        <strain evidence="2 3">Mercado 3170</strain>
    </source>
</reference>
<feature type="compositionally biased region" description="Basic and acidic residues" evidence="1">
    <location>
        <begin position="330"/>
        <end position="343"/>
    </location>
</feature>
<feature type="compositionally biased region" description="Basic and acidic residues" evidence="1">
    <location>
        <begin position="351"/>
        <end position="363"/>
    </location>
</feature>
<feature type="region of interest" description="Disordered" evidence="1">
    <location>
        <begin position="317"/>
        <end position="469"/>
    </location>
</feature>
<dbReference type="EMBL" id="JBEFKJ010000009">
    <property type="protein sequence ID" value="KAL2044203.1"/>
    <property type="molecule type" value="Genomic_DNA"/>
</dbReference>
<sequence>MLTFEDHQIQPSSIPPPSEPPTTTTAMPLDTSTDTYNPPTSDADPYSSPTAYSISNPPPLPAHIDIATLPHALPFFGPLTGYTNSNLQHIIQNRYVYTSQAIGRSLSEKEMTALAYYTAKGHAIASYGPTIGLSAGLYRTWATRNEFRWPFYGKLLSEEAGTGFWDGAAMRVGGKEILQGVSTQAKTNILHVLRGMAYVSLGILFVPMMVSAYGATVSAVGEIKDERLHAVTEELRVVANKEMRDRRASMQERRGDPTGQGKKSAGEVWRERRERLEGKSSPKSLPDDDDDMSPTGGAMMDYSGIAEEQRRLSGAGEMGGVLSDTQMRTQEVRAQPEKKKSPTENRASAVQRERVSRQPKTFDDDYDDASPTGGRGAMDDGDASGGSVWERIRQQQASSGSSAPTQSRRRRGAMRQEQQEDSTAGDSFSFSSSEEERNYAKDEAQREFDERVEEERRGGDFGSGSEKRW</sequence>
<gene>
    <name evidence="2" type="ORF">N7G274_002908</name>
</gene>
<name>A0ABR4AEK6_9LECA</name>
<evidence type="ECO:0000256" key="1">
    <source>
        <dbReference type="SAM" id="MobiDB-lite"/>
    </source>
</evidence>
<accession>A0ABR4AEK6</accession>
<feature type="region of interest" description="Disordered" evidence="1">
    <location>
        <begin position="242"/>
        <end position="300"/>
    </location>
</feature>
<proteinExistence type="predicted"/>
<comment type="caution">
    <text evidence="2">The sequence shown here is derived from an EMBL/GenBank/DDBJ whole genome shotgun (WGS) entry which is preliminary data.</text>
</comment>
<keyword evidence="3" id="KW-1185">Reference proteome</keyword>